<dbReference type="PaxDb" id="2903-EOD22081"/>
<proteinExistence type="predicted"/>
<dbReference type="KEGG" id="ehx:EMIHUDRAFT_240501"/>
<dbReference type="GeneID" id="17267627"/>
<dbReference type="Gene3D" id="1.20.910.10">
    <property type="entry name" value="Heme oxygenase-like"/>
    <property type="match status" value="1"/>
</dbReference>
<dbReference type="CDD" id="cd19165">
    <property type="entry name" value="HemeO"/>
    <property type="match status" value="1"/>
</dbReference>
<keyword evidence="1" id="KW-0472">Membrane</keyword>
<protein>
    <recommendedName>
        <fullName evidence="4">Heme oxygenase</fullName>
    </recommendedName>
</protein>
<keyword evidence="1" id="KW-0812">Transmembrane</keyword>
<dbReference type="SUPFAM" id="SSF48613">
    <property type="entry name" value="Heme oxygenase-like"/>
    <property type="match status" value="1"/>
</dbReference>
<keyword evidence="3" id="KW-1185">Reference proteome</keyword>
<feature type="transmembrane region" description="Helical" evidence="1">
    <location>
        <begin position="229"/>
        <end position="251"/>
    </location>
</feature>
<dbReference type="GO" id="GO:0006788">
    <property type="term" value="P:heme oxidation"/>
    <property type="evidence" value="ECO:0007669"/>
    <property type="project" value="InterPro"/>
</dbReference>
<name>A0A0D3JEZ6_EMIH1</name>
<evidence type="ECO:0008006" key="4">
    <source>
        <dbReference type="Google" id="ProtNLM"/>
    </source>
</evidence>
<dbReference type="GO" id="GO:0004392">
    <property type="term" value="F:heme oxygenase (decyclizing) activity"/>
    <property type="evidence" value="ECO:0007669"/>
    <property type="project" value="InterPro"/>
</dbReference>
<accession>A0A0D3JEZ6</accession>
<organism evidence="2 3">
    <name type="scientific">Emiliania huxleyi (strain CCMP1516)</name>
    <dbReference type="NCBI Taxonomy" id="280463"/>
    <lineage>
        <taxon>Eukaryota</taxon>
        <taxon>Haptista</taxon>
        <taxon>Haptophyta</taxon>
        <taxon>Prymnesiophyceae</taxon>
        <taxon>Isochrysidales</taxon>
        <taxon>Noelaerhabdaceae</taxon>
        <taxon>Emiliania</taxon>
    </lineage>
</organism>
<keyword evidence="1" id="KW-1133">Transmembrane helix</keyword>
<reference evidence="3" key="1">
    <citation type="journal article" date="2013" name="Nature">
        <title>Pan genome of the phytoplankton Emiliania underpins its global distribution.</title>
        <authorList>
            <person name="Read B.A."/>
            <person name="Kegel J."/>
            <person name="Klute M.J."/>
            <person name="Kuo A."/>
            <person name="Lefebvre S.C."/>
            <person name="Maumus F."/>
            <person name="Mayer C."/>
            <person name="Miller J."/>
            <person name="Monier A."/>
            <person name="Salamov A."/>
            <person name="Young J."/>
            <person name="Aguilar M."/>
            <person name="Claverie J.M."/>
            <person name="Frickenhaus S."/>
            <person name="Gonzalez K."/>
            <person name="Herman E.K."/>
            <person name="Lin Y.C."/>
            <person name="Napier J."/>
            <person name="Ogata H."/>
            <person name="Sarno A.F."/>
            <person name="Shmutz J."/>
            <person name="Schroeder D."/>
            <person name="de Vargas C."/>
            <person name="Verret F."/>
            <person name="von Dassow P."/>
            <person name="Valentin K."/>
            <person name="Van de Peer Y."/>
            <person name="Wheeler G."/>
            <person name="Dacks J.B."/>
            <person name="Delwiche C.F."/>
            <person name="Dyhrman S.T."/>
            <person name="Glockner G."/>
            <person name="John U."/>
            <person name="Richards T."/>
            <person name="Worden A.Z."/>
            <person name="Zhang X."/>
            <person name="Grigoriev I.V."/>
            <person name="Allen A.E."/>
            <person name="Bidle K."/>
            <person name="Borodovsky M."/>
            <person name="Bowler C."/>
            <person name="Brownlee C."/>
            <person name="Cock J.M."/>
            <person name="Elias M."/>
            <person name="Gladyshev V.N."/>
            <person name="Groth M."/>
            <person name="Guda C."/>
            <person name="Hadaegh A."/>
            <person name="Iglesias-Rodriguez M.D."/>
            <person name="Jenkins J."/>
            <person name="Jones B.M."/>
            <person name="Lawson T."/>
            <person name="Leese F."/>
            <person name="Lindquist E."/>
            <person name="Lobanov A."/>
            <person name="Lomsadze A."/>
            <person name="Malik S.B."/>
            <person name="Marsh M.E."/>
            <person name="Mackinder L."/>
            <person name="Mock T."/>
            <person name="Mueller-Roeber B."/>
            <person name="Pagarete A."/>
            <person name="Parker M."/>
            <person name="Probert I."/>
            <person name="Quesneville H."/>
            <person name="Raines C."/>
            <person name="Rensing S.A."/>
            <person name="Riano-Pachon D.M."/>
            <person name="Richier S."/>
            <person name="Rokitta S."/>
            <person name="Shiraiwa Y."/>
            <person name="Soanes D.M."/>
            <person name="van der Giezen M."/>
            <person name="Wahlund T.M."/>
            <person name="Williams B."/>
            <person name="Wilson W."/>
            <person name="Wolfe G."/>
            <person name="Wurch L.L."/>
        </authorList>
    </citation>
    <scope>NUCLEOTIDE SEQUENCE</scope>
</reference>
<evidence type="ECO:0000256" key="1">
    <source>
        <dbReference type="SAM" id="Phobius"/>
    </source>
</evidence>
<dbReference type="RefSeq" id="XP_005774510.1">
    <property type="nucleotide sequence ID" value="XM_005774453.1"/>
</dbReference>
<dbReference type="InterPro" id="IPR016084">
    <property type="entry name" value="Haem_Oase-like_multi-hlx"/>
</dbReference>
<sequence>MATEYLAAETAMKVESEEVPVGHRGGPPLYGKMMKSIQTGHTFGNRVRMLKLPLIFLEEGLYAGAITQFYFLSVALEAQLDRHSSDPMVAKVLGLGLRVAPGYEADLRELYGEGWREVASRARTAATEAYVGVIESADAVSLVAAAFILWGALVVGGGKATQAKVRKAIPRCEHRLFDVAEDMKKARQSFKNTFTAIGKEWPEHFATLEAEAARFMDLNNSVVLSVRCWGVTATAITAGVAALGVGAVVACRARA</sequence>
<dbReference type="Pfam" id="PF01126">
    <property type="entry name" value="Heme_oxygenase"/>
    <property type="match status" value="1"/>
</dbReference>
<dbReference type="AlphaFoldDB" id="A0A0D3JEZ6"/>
<dbReference type="InterPro" id="IPR016053">
    <property type="entry name" value="Haem_Oase-like"/>
</dbReference>
<evidence type="ECO:0000313" key="2">
    <source>
        <dbReference type="EnsemblProtists" id="EOD22081"/>
    </source>
</evidence>
<dbReference type="Proteomes" id="UP000013827">
    <property type="component" value="Unassembled WGS sequence"/>
</dbReference>
<reference evidence="2" key="2">
    <citation type="submission" date="2024-10" db="UniProtKB">
        <authorList>
            <consortium name="EnsemblProtists"/>
        </authorList>
    </citation>
    <scope>IDENTIFICATION</scope>
</reference>
<dbReference type="eggNOG" id="ENOG502SPUG">
    <property type="taxonomic scope" value="Eukaryota"/>
</dbReference>
<dbReference type="InterPro" id="IPR002051">
    <property type="entry name" value="Haem_Oase"/>
</dbReference>
<evidence type="ECO:0000313" key="3">
    <source>
        <dbReference type="Proteomes" id="UP000013827"/>
    </source>
</evidence>
<dbReference type="EnsemblProtists" id="EOD22081">
    <property type="protein sequence ID" value="EOD22081"/>
    <property type="gene ID" value="EMIHUDRAFT_240501"/>
</dbReference>
<dbReference type="HOGENOM" id="CLU_1091692_0_0_1"/>